<feature type="transmembrane region" description="Helical" evidence="9">
    <location>
        <begin position="55"/>
        <end position="72"/>
    </location>
</feature>
<dbReference type="Pfam" id="PF04290">
    <property type="entry name" value="DctQ"/>
    <property type="match status" value="1"/>
</dbReference>
<organism evidence="11 12">
    <name type="scientific">Deinococcus roseus</name>
    <dbReference type="NCBI Taxonomy" id="392414"/>
    <lineage>
        <taxon>Bacteria</taxon>
        <taxon>Thermotogati</taxon>
        <taxon>Deinococcota</taxon>
        <taxon>Deinococci</taxon>
        <taxon>Deinococcales</taxon>
        <taxon>Deinococcaceae</taxon>
        <taxon>Deinococcus</taxon>
    </lineage>
</organism>
<evidence type="ECO:0000256" key="4">
    <source>
        <dbReference type="ARBA" id="ARBA00022519"/>
    </source>
</evidence>
<evidence type="ECO:0000256" key="7">
    <source>
        <dbReference type="ARBA" id="ARBA00023136"/>
    </source>
</evidence>
<evidence type="ECO:0000256" key="1">
    <source>
        <dbReference type="ARBA" id="ARBA00004429"/>
    </source>
</evidence>
<reference evidence="12" key="1">
    <citation type="journal article" date="2019" name="Int. J. Syst. Evol. Microbiol.">
        <title>The Global Catalogue of Microorganisms (GCM) 10K type strain sequencing project: providing services to taxonomists for standard genome sequencing and annotation.</title>
        <authorList>
            <consortium name="The Broad Institute Genomics Platform"/>
            <consortium name="The Broad Institute Genome Sequencing Center for Infectious Disease"/>
            <person name="Wu L."/>
            <person name="Ma J."/>
        </authorList>
    </citation>
    <scope>NUCLEOTIDE SEQUENCE [LARGE SCALE GENOMIC DNA]</scope>
    <source>
        <strain evidence="12">JCM 14370</strain>
    </source>
</reference>
<keyword evidence="3" id="KW-1003">Cell membrane</keyword>
<dbReference type="PANTHER" id="PTHR35011">
    <property type="entry name" value="2,3-DIKETO-L-GULONATE TRAP TRANSPORTER SMALL PERMEASE PROTEIN YIAM"/>
    <property type="match status" value="1"/>
</dbReference>
<keyword evidence="4" id="KW-0997">Cell inner membrane</keyword>
<keyword evidence="7 9" id="KW-0472">Membrane</keyword>
<protein>
    <submittedName>
        <fullName evidence="11">C4-dicarboxylate ABC transporter substrate-binding protein</fullName>
    </submittedName>
</protein>
<evidence type="ECO:0000256" key="2">
    <source>
        <dbReference type="ARBA" id="ARBA00022448"/>
    </source>
</evidence>
<feature type="transmembrane region" description="Helical" evidence="9">
    <location>
        <begin position="134"/>
        <end position="154"/>
    </location>
</feature>
<evidence type="ECO:0000256" key="6">
    <source>
        <dbReference type="ARBA" id="ARBA00022989"/>
    </source>
</evidence>
<sequence>MAVLLRISAFIDTINDRIGKVVLWLILLSVLVSSGNAVIRKVFGVSSNAWLEAQSYMFSMVFLLMGGYALLYDRHVRVDLLYTRYSPRTRAILNLVGSLFFLLPTAFCIVYFSWPQLIESYHIREMSPDAGGLPRWPIKLMIPVGFALLMLQALSEAIKNAAFLAGKYQFKQDEEEEAVVA</sequence>
<evidence type="ECO:0000313" key="11">
    <source>
        <dbReference type="EMBL" id="GGJ33806.1"/>
    </source>
</evidence>
<evidence type="ECO:0000313" key="12">
    <source>
        <dbReference type="Proteomes" id="UP000632222"/>
    </source>
</evidence>
<dbReference type="RefSeq" id="WP_189002557.1">
    <property type="nucleotide sequence ID" value="NZ_BMOD01000006.1"/>
</dbReference>
<dbReference type="Proteomes" id="UP000632222">
    <property type="component" value="Unassembled WGS sequence"/>
</dbReference>
<proteinExistence type="inferred from homology"/>
<keyword evidence="12" id="KW-1185">Reference proteome</keyword>
<evidence type="ECO:0000256" key="8">
    <source>
        <dbReference type="ARBA" id="ARBA00038436"/>
    </source>
</evidence>
<feature type="domain" description="Tripartite ATP-independent periplasmic transporters DctQ component" evidence="10">
    <location>
        <begin position="31"/>
        <end position="160"/>
    </location>
</feature>
<evidence type="ECO:0000256" key="9">
    <source>
        <dbReference type="SAM" id="Phobius"/>
    </source>
</evidence>
<dbReference type="EMBL" id="BMOD01000006">
    <property type="protein sequence ID" value="GGJ33806.1"/>
    <property type="molecule type" value="Genomic_DNA"/>
</dbReference>
<accession>A0ABQ2D086</accession>
<dbReference type="InterPro" id="IPR007387">
    <property type="entry name" value="TRAP_DctQ"/>
</dbReference>
<feature type="transmembrane region" description="Helical" evidence="9">
    <location>
        <begin position="21"/>
        <end position="43"/>
    </location>
</feature>
<feature type="transmembrane region" description="Helical" evidence="9">
    <location>
        <begin position="92"/>
        <end position="114"/>
    </location>
</feature>
<name>A0ABQ2D086_9DEIO</name>
<comment type="caution">
    <text evidence="11">The sequence shown here is derived from an EMBL/GenBank/DDBJ whole genome shotgun (WGS) entry which is preliminary data.</text>
</comment>
<evidence type="ECO:0000256" key="3">
    <source>
        <dbReference type="ARBA" id="ARBA00022475"/>
    </source>
</evidence>
<evidence type="ECO:0000259" key="10">
    <source>
        <dbReference type="Pfam" id="PF04290"/>
    </source>
</evidence>
<keyword evidence="6 9" id="KW-1133">Transmembrane helix</keyword>
<dbReference type="InterPro" id="IPR055348">
    <property type="entry name" value="DctQ"/>
</dbReference>
<gene>
    <name evidence="11" type="ORF">GCM10008938_20060</name>
</gene>
<keyword evidence="2" id="KW-0813">Transport</keyword>
<dbReference type="PANTHER" id="PTHR35011:SF4">
    <property type="entry name" value="SLL1102 PROTEIN"/>
    <property type="match status" value="1"/>
</dbReference>
<keyword evidence="5 9" id="KW-0812">Transmembrane</keyword>
<evidence type="ECO:0000256" key="5">
    <source>
        <dbReference type="ARBA" id="ARBA00022692"/>
    </source>
</evidence>
<comment type="subcellular location">
    <subcellularLocation>
        <location evidence="1">Cell inner membrane</location>
        <topology evidence="1">Multi-pass membrane protein</topology>
    </subcellularLocation>
</comment>
<comment type="similarity">
    <text evidence="8">Belongs to the TRAP transporter small permease family.</text>
</comment>